<evidence type="ECO:0000313" key="1">
    <source>
        <dbReference type="EMBL" id="KAK8492759.1"/>
    </source>
</evidence>
<proteinExistence type="predicted"/>
<protein>
    <submittedName>
        <fullName evidence="1">Uncharacterized protein</fullName>
    </submittedName>
</protein>
<accession>A0ABR2AHJ4</accession>
<dbReference type="EMBL" id="JBBPBM010000703">
    <property type="protein sequence ID" value="KAK8492759.1"/>
    <property type="molecule type" value="Genomic_DNA"/>
</dbReference>
<evidence type="ECO:0000313" key="2">
    <source>
        <dbReference type="Proteomes" id="UP001472677"/>
    </source>
</evidence>
<gene>
    <name evidence="1" type="ORF">V6N12_011511</name>
</gene>
<dbReference type="Proteomes" id="UP001472677">
    <property type="component" value="Unassembled WGS sequence"/>
</dbReference>
<organism evidence="1 2">
    <name type="scientific">Hibiscus sabdariffa</name>
    <name type="common">roselle</name>
    <dbReference type="NCBI Taxonomy" id="183260"/>
    <lineage>
        <taxon>Eukaryota</taxon>
        <taxon>Viridiplantae</taxon>
        <taxon>Streptophyta</taxon>
        <taxon>Embryophyta</taxon>
        <taxon>Tracheophyta</taxon>
        <taxon>Spermatophyta</taxon>
        <taxon>Magnoliopsida</taxon>
        <taxon>eudicotyledons</taxon>
        <taxon>Gunneridae</taxon>
        <taxon>Pentapetalae</taxon>
        <taxon>rosids</taxon>
        <taxon>malvids</taxon>
        <taxon>Malvales</taxon>
        <taxon>Malvaceae</taxon>
        <taxon>Malvoideae</taxon>
        <taxon>Hibiscus</taxon>
    </lineage>
</organism>
<sequence>MECWSPFPVEFVLELVSVKNPGTLGWGKLDPSFANMKFTDDIVGLSLD</sequence>
<feature type="non-terminal residue" evidence="1">
    <location>
        <position position="48"/>
    </location>
</feature>
<reference evidence="1 2" key="1">
    <citation type="journal article" date="2024" name="G3 (Bethesda)">
        <title>Genome assembly of Hibiscus sabdariffa L. provides insights into metabolisms of medicinal natural products.</title>
        <authorList>
            <person name="Kim T."/>
        </authorList>
    </citation>
    <scope>NUCLEOTIDE SEQUENCE [LARGE SCALE GENOMIC DNA]</scope>
    <source>
        <strain evidence="1">TK-2024</strain>
        <tissue evidence="1">Old leaves</tissue>
    </source>
</reference>
<keyword evidence="2" id="KW-1185">Reference proteome</keyword>
<name>A0ABR2AHJ4_9ROSI</name>
<comment type="caution">
    <text evidence="1">The sequence shown here is derived from an EMBL/GenBank/DDBJ whole genome shotgun (WGS) entry which is preliminary data.</text>
</comment>